<proteinExistence type="predicted"/>
<dbReference type="EMBL" id="CP091511">
    <property type="protein sequence ID" value="UOO90897.1"/>
    <property type="molecule type" value="Genomic_DNA"/>
</dbReference>
<keyword evidence="1" id="KW-0472">Membrane</keyword>
<reference evidence="2 3" key="1">
    <citation type="journal article" date="2022" name="Res Sq">
        <title>Evolution of multicellular longitudinally dividing oral cavity symbionts (Neisseriaceae).</title>
        <authorList>
            <person name="Nyongesa S."/>
            <person name="Weber P."/>
            <person name="Bernet E."/>
            <person name="Pullido F."/>
            <person name="Nieckarz M."/>
            <person name="Delaby M."/>
            <person name="Nieves C."/>
            <person name="Viehboeck T."/>
            <person name="Krause N."/>
            <person name="Rivera-Millot A."/>
            <person name="Nakamura A."/>
            <person name="Vischer N."/>
            <person name="VanNieuwenhze M."/>
            <person name="Brun Y."/>
            <person name="Cava F."/>
            <person name="Bulgheresi S."/>
            <person name="Veyrier F."/>
        </authorList>
    </citation>
    <scope>NUCLEOTIDE SEQUENCE [LARGE SCALE GENOMIC DNA]</scope>
    <source>
        <strain evidence="2 3">SN4</strain>
    </source>
</reference>
<dbReference type="Proteomes" id="UP000832011">
    <property type="component" value="Chromosome"/>
</dbReference>
<keyword evidence="1" id="KW-0812">Transmembrane</keyword>
<organism evidence="2 3">
    <name type="scientific">Vitreoscilla massiliensis</name>
    <dbReference type="NCBI Taxonomy" id="1689272"/>
    <lineage>
        <taxon>Bacteria</taxon>
        <taxon>Pseudomonadati</taxon>
        <taxon>Pseudomonadota</taxon>
        <taxon>Betaproteobacteria</taxon>
        <taxon>Neisseriales</taxon>
        <taxon>Neisseriaceae</taxon>
        <taxon>Vitreoscilla</taxon>
    </lineage>
</organism>
<gene>
    <name evidence="2" type="ORF">LVJ82_08025</name>
</gene>
<keyword evidence="3" id="KW-1185">Reference proteome</keyword>
<evidence type="ECO:0000256" key="1">
    <source>
        <dbReference type="SAM" id="Phobius"/>
    </source>
</evidence>
<accession>A0ABY4EBW5</accession>
<feature type="transmembrane region" description="Helical" evidence="1">
    <location>
        <begin position="106"/>
        <end position="125"/>
    </location>
</feature>
<evidence type="ECO:0000313" key="2">
    <source>
        <dbReference type="EMBL" id="UOO90897.1"/>
    </source>
</evidence>
<keyword evidence="1" id="KW-1133">Transmembrane helix</keyword>
<evidence type="ECO:0008006" key="4">
    <source>
        <dbReference type="Google" id="ProtNLM"/>
    </source>
</evidence>
<name>A0ABY4EBW5_9NEIS</name>
<dbReference type="RefSeq" id="WP_058305323.1">
    <property type="nucleotide sequence ID" value="NZ_CABKVG010000006.1"/>
</dbReference>
<evidence type="ECO:0000313" key="3">
    <source>
        <dbReference type="Proteomes" id="UP000832011"/>
    </source>
</evidence>
<sequence>MDNIYEWLGIDADASEAEILAAIAAKKQTYQLNTTQEVHIKQVLLTPHLRQHHDARLASVGHDAEFATDGLWTGVSADEDLPAYTAAPNRLATRTKLKKRKPHPSAILYISLAIAILVFLLNLWFKLAAI</sequence>
<protein>
    <recommendedName>
        <fullName evidence="4">J domain-containing protein</fullName>
    </recommendedName>
</protein>